<dbReference type="Proteomes" id="UP001630127">
    <property type="component" value="Unassembled WGS sequence"/>
</dbReference>
<dbReference type="Gene3D" id="1.20.140.50">
    <property type="entry name" value="alix/aip1 like domains"/>
    <property type="match status" value="1"/>
</dbReference>
<evidence type="ECO:0008006" key="5">
    <source>
        <dbReference type="Google" id="ProtNLM"/>
    </source>
</evidence>
<organism evidence="3 4">
    <name type="scientific">Cinchona calisaya</name>
    <dbReference type="NCBI Taxonomy" id="153742"/>
    <lineage>
        <taxon>Eukaryota</taxon>
        <taxon>Viridiplantae</taxon>
        <taxon>Streptophyta</taxon>
        <taxon>Embryophyta</taxon>
        <taxon>Tracheophyta</taxon>
        <taxon>Spermatophyta</taxon>
        <taxon>Magnoliopsida</taxon>
        <taxon>eudicotyledons</taxon>
        <taxon>Gunneridae</taxon>
        <taxon>Pentapetalae</taxon>
        <taxon>asterids</taxon>
        <taxon>lamiids</taxon>
        <taxon>Gentianales</taxon>
        <taxon>Rubiaceae</taxon>
        <taxon>Cinchonoideae</taxon>
        <taxon>Cinchoneae</taxon>
        <taxon>Cinchona</taxon>
    </lineage>
</organism>
<dbReference type="AlphaFoldDB" id="A0ABD3A0Q6"/>
<proteinExistence type="predicted"/>
<name>A0ABD3A0Q6_9GENT</name>
<sequence length="186" mass="21224">MTGLSKMSGKVEQDEWKSMCDWFEDPDFKKISATNAKNRTMLPYPHTGGSKSNHIRAREMDKMKEERRRRIDSGKTTVNEEDIMGNILGKKAGYAKGLGYGVVPSKASRNSQSSVNTSLLEELRQYKEDLQNANDQLKSQEAKLQSYEEIIQTQDTQIQSLVHSNQVIEKILQEFLVWKQKYSGSA</sequence>
<evidence type="ECO:0000256" key="1">
    <source>
        <dbReference type="SAM" id="Coils"/>
    </source>
</evidence>
<keyword evidence="4" id="KW-1185">Reference proteome</keyword>
<feature type="region of interest" description="Disordered" evidence="2">
    <location>
        <begin position="34"/>
        <end position="53"/>
    </location>
</feature>
<reference evidence="3 4" key="1">
    <citation type="submission" date="2024-11" db="EMBL/GenBank/DDBJ databases">
        <title>A near-complete genome assembly of Cinchona calisaya.</title>
        <authorList>
            <person name="Lian D.C."/>
            <person name="Zhao X.W."/>
            <person name="Wei L."/>
        </authorList>
    </citation>
    <scope>NUCLEOTIDE SEQUENCE [LARGE SCALE GENOMIC DNA]</scope>
    <source>
        <tissue evidence="3">Nenye</tissue>
    </source>
</reference>
<protein>
    <recommendedName>
        <fullName evidence="5">Transposase</fullName>
    </recommendedName>
</protein>
<accession>A0ABD3A0Q6</accession>
<dbReference type="EMBL" id="JBJUIK010000006">
    <property type="protein sequence ID" value="KAL3524839.1"/>
    <property type="molecule type" value="Genomic_DNA"/>
</dbReference>
<evidence type="ECO:0000313" key="3">
    <source>
        <dbReference type="EMBL" id="KAL3524839.1"/>
    </source>
</evidence>
<keyword evidence="1" id="KW-0175">Coiled coil</keyword>
<gene>
    <name evidence="3" type="ORF">ACH5RR_013211</name>
</gene>
<dbReference type="Pfam" id="PF03004">
    <property type="entry name" value="Transposase_24"/>
    <property type="match status" value="1"/>
</dbReference>
<comment type="caution">
    <text evidence="3">The sequence shown here is derived from an EMBL/GenBank/DDBJ whole genome shotgun (WGS) entry which is preliminary data.</text>
</comment>
<feature type="coiled-coil region" evidence="1">
    <location>
        <begin position="116"/>
        <end position="157"/>
    </location>
</feature>
<evidence type="ECO:0000256" key="2">
    <source>
        <dbReference type="SAM" id="MobiDB-lite"/>
    </source>
</evidence>
<dbReference type="InterPro" id="IPR004252">
    <property type="entry name" value="Probable_transposase_24"/>
</dbReference>
<evidence type="ECO:0000313" key="4">
    <source>
        <dbReference type="Proteomes" id="UP001630127"/>
    </source>
</evidence>